<dbReference type="EMBL" id="CAJNOV010016285">
    <property type="protein sequence ID" value="CAF1588068.1"/>
    <property type="molecule type" value="Genomic_DNA"/>
</dbReference>
<evidence type="ECO:0000313" key="10">
    <source>
        <dbReference type="Proteomes" id="UP000663855"/>
    </source>
</evidence>
<organism evidence="7 10">
    <name type="scientific">Rotaria magnacalcarata</name>
    <dbReference type="NCBI Taxonomy" id="392030"/>
    <lineage>
        <taxon>Eukaryota</taxon>
        <taxon>Metazoa</taxon>
        <taxon>Spiralia</taxon>
        <taxon>Gnathifera</taxon>
        <taxon>Rotifera</taxon>
        <taxon>Eurotatoria</taxon>
        <taxon>Bdelloidea</taxon>
        <taxon>Philodinida</taxon>
        <taxon>Philodinidae</taxon>
        <taxon>Rotaria</taxon>
    </lineage>
</organism>
<dbReference type="EMBL" id="CAJOBI010003390">
    <property type="protein sequence ID" value="CAF3966878.1"/>
    <property type="molecule type" value="Genomic_DNA"/>
</dbReference>
<protein>
    <submittedName>
        <fullName evidence="7">Uncharacterized protein</fullName>
    </submittedName>
</protein>
<dbReference type="AlphaFoldDB" id="A0A815ZY77"/>
<feature type="non-terminal residue" evidence="7">
    <location>
        <position position="100"/>
    </location>
</feature>
<name>A0A815ZY77_9BILA</name>
<dbReference type="Pfam" id="PF04505">
    <property type="entry name" value="CD225"/>
    <property type="match status" value="1"/>
</dbReference>
<reference evidence="7" key="1">
    <citation type="submission" date="2021-02" db="EMBL/GenBank/DDBJ databases">
        <authorList>
            <person name="Nowell W R."/>
        </authorList>
    </citation>
    <scope>NUCLEOTIDE SEQUENCE</scope>
</reference>
<feature type="transmembrane region" description="Helical" evidence="6">
    <location>
        <begin position="36"/>
        <end position="58"/>
    </location>
</feature>
<evidence type="ECO:0000256" key="1">
    <source>
        <dbReference type="ARBA" id="ARBA00004370"/>
    </source>
</evidence>
<evidence type="ECO:0000256" key="4">
    <source>
        <dbReference type="ARBA" id="ARBA00022989"/>
    </source>
</evidence>
<accession>A0A815ZY77</accession>
<evidence type="ECO:0000256" key="2">
    <source>
        <dbReference type="ARBA" id="ARBA00006843"/>
    </source>
</evidence>
<evidence type="ECO:0000256" key="5">
    <source>
        <dbReference type="ARBA" id="ARBA00023136"/>
    </source>
</evidence>
<proteinExistence type="inferred from homology"/>
<dbReference type="Proteomes" id="UP000681967">
    <property type="component" value="Unassembled WGS sequence"/>
</dbReference>
<dbReference type="GO" id="GO:0016020">
    <property type="term" value="C:membrane"/>
    <property type="evidence" value="ECO:0007669"/>
    <property type="project" value="UniProtKB-SubCell"/>
</dbReference>
<dbReference type="Proteomes" id="UP000663855">
    <property type="component" value="Unassembled WGS sequence"/>
</dbReference>
<evidence type="ECO:0000313" key="9">
    <source>
        <dbReference type="EMBL" id="CAF3966878.1"/>
    </source>
</evidence>
<dbReference type="InterPro" id="IPR007593">
    <property type="entry name" value="CD225/Dispanin_fam"/>
</dbReference>
<dbReference type="Proteomes" id="UP000676336">
    <property type="component" value="Unassembled WGS sequence"/>
</dbReference>
<keyword evidence="3 6" id="KW-0812">Transmembrane</keyword>
<comment type="caution">
    <text evidence="7">The sequence shown here is derived from an EMBL/GenBank/DDBJ whole genome shotgun (WGS) entry which is preliminary data.</text>
</comment>
<feature type="transmembrane region" description="Helical" evidence="6">
    <location>
        <begin position="78"/>
        <end position="98"/>
    </location>
</feature>
<comment type="similarity">
    <text evidence="2">Belongs to the CD225/Dispanin family.</text>
</comment>
<keyword evidence="5 6" id="KW-0472">Membrane</keyword>
<evidence type="ECO:0000256" key="3">
    <source>
        <dbReference type="ARBA" id="ARBA00022692"/>
    </source>
</evidence>
<evidence type="ECO:0000256" key="6">
    <source>
        <dbReference type="SAM" id="Phobius"/>
    </source>
</evidence>
<evidence type="ECO:0000313" key="8">
    <source>
        <dbReference type="EMBL" id="CAF3783710.1"/>
    </source>
</evidence>
<evidence type="ECO:0000313" key="7">
    <source>
        <dbReference type="EMBL" id="CAF1588068.1"/>
    </source>
</evidence>
<gene>
    <name evidence="8" type="ORF">BYL167_LOCUS2071</name>
    <name evidence="7" type="ORF">CJN711_LOCUS33727</name>
    <name evidence="9" type="ORF">SMN809_LOCUS10106</name>
</gene>
<comment type="subcellular location">
    <subcellularLocation>
        <location evidence="1">Membrane</location>
    </subcellularLocation>
</comment>
<sequence>MGVSNEKTSSNKIQPSSEFIHESLHFQKQSVRIRHYVVFSLFSAICLCPATGLIALAYRLKSSAKADVNFHGKAQLYSWRSLFWNIFSIILDGVGVGLGV</sequence>
<keyword evidence="4 6" id="KW-1133">Transmembrane helix</keyword>
<dbReference type="EMBL" id="CAJOBH010000345">
    <property type="protein sequence ID" value="CAF3783710.1"/>
    <property type="molecule type" value="Genomic_DNA"/>
</dbReference>